<organism evidence="5 6">
    <name type="scientific">Hypsibius exemplaris</name>
    <name type="common">Freshwater tardigrade</name>
    <dbReference type="NCBI Taxonomy" id="2072580"/>
    <lineage>
        <taxon>Eukaryota</taxon>
        <taxon>Metazoa</taxon>
        <taxon>Ecdysozoa</taxon>
        <taxon>Tardigrada</taxon>
        <taxon>Eutardigrada</taxon>
        <taxon>Parachela</taxon>
        <taxon>Hypsibioidea</taxon>
        <taxon>Hypsibiidae</taxon>
        <taxon>Hypsibius</taxon>
    </lineage>
</organism>
<evidence type="ECO:0000256" key="1">
    <source>
        <dbReference type="ARBA" id="ARBA00009995"/>
    </source>
</evidence>
<dbReference type="CDD" id="cd03784">
    <property type="entry name" value="GT1_Gtf-like"/>
    <property type="match status" value="1"/>
</dbReference>
<dbReference type="EC" id="2.4.1.17" evidence="4"/>
<comment type="caution">
    <text evidence="5">The sequence shown here is derived from an EMBL/GenBank/DDBJ whole genome shotgun (WGS) entry which is preliminary data.</text>
</comment>
<comment type="similarity">
    <text evidence="1 3">Belongs to the UDP-glycosyltransferase family.</text>
</comment>
<evidence type="ECO:0000313" key="6">
    <source>
        <dbReference type="Proteomes" id="UP000192578"/>
    </source>
</evidence>
<evidence type="ECO:0000256" key="3">
    <source>
        <dbReference type="RuleBase" id="RU003718"/>
    </source>
</evidence>
<dbReference type="PANTHER" id="PTHR11926">
    <property type="entry name" value="GLUCOSYL/GLUCURONOSYL TRANSFERASES"/>
    <property type="match status" value="1"/>
</dbReference>
<evidence type="ECO:0000313" key="5">
    <source>
        <dbReference type="EMBL" id="OWA53922.1"/>
    </source>
</evidence>
<keyword evidence="3" id="KW-0328">Glycosyltransferase</keyword>
<dbReference type="AlphaFoldDB" id="A0A9X6NH16"/>
<dbReference type="PROSITE" id="PS00375">
    <property type="entry name" value="UDPGT"/>
    <property type="match status" value="1"/>
</dbReference>
<dbReference type="Pfam" id="PF00201">
    <property type="entry name" value="UDPGT"/>
    <property type="match status" value="1"/>
</dbReference>
<accession>A0A9X6NH16</accession>
<dbReference type="SUPFAM" id="SSF53756">
    <property type="entry name" value="UDP-Glycosyltransferase/glycogen phosphorylase"/>
    <property type="match status" value="2"/>
</dbReference>
<reference evidence="6" key="1">
    <citation type="submission" date="2017-01" db="EMBL/GenBank/DDBJ databases">
        <title>Comparative genomics of anhydrobiosis in the tardigrade Hypsibius dujardini.</title>
        <authorList>
            <person name="Yoshida Y."/>
            <person name="Koutsovoulos G."/>
            <person name="Laetsch D."/>
            <person name="Stevens L."/>
            <person name="Kumar S."/>
            <person name="Horikawa D."/>
            <person name="Ishino K."/>
            <person name="Komine S."/>
            <person name="Tomita M."/>
            <person name="Blaxter M."/>
            <person name="Arakawa K."/>
        </authorList>
    </citation>
    <scope>NUCLEOTIDE SEQUENCE [LARGE SCALE GENOMIC DNA]</scope>
    <source>
        <strain evidence="6">Z151</strain>
    </source>
</reference>
<evidence type="ECO:0000256" key="2">
    <source>
        <dbReference type="ARBA" id="ARBA00022679"/>
    </source>
</evidence>
<dbReference type="PANTHER" id="PTHR11926:SF774">
    <property type="entry name" value="UDP-GLYCOSYLTRANSFERASE 85A1-RELATED"/>
    <property type="match status" value="1"/>
</dbReference>
<dbReference type="GO" id="GO:0080043">
    <property type="term" value="F:quercetin 3-O-glucosyltransferase activity"/>
    <property type="evidence" value="ECO:0007669"/>
    <property type="project" value="TreeGrafter"/>
</dbReference>
<evidence type="ECO:0000256" key="4">
    <source>
        <dbReference type="RuleBase" id="RU362059"/>
    </source>
</evidence>
<sequence>MSSNVRKHILLLPFPAYGHVIPLLEFGRKIHRYHDVTLAVSSCIVKDLKQRELISDADFPIVAIPDGFTGFEGFNHQNWVDSQTLALPAIADLLRAIPITQRPSTVSGDDPDDEIPDGERFVWLVNGQSNGMSGHPLCGQSVRGERSLRCLDGRSVANGELCPLQERSTWSLGNDDAPKPLEVCHDRGIPFLYLNTAPASMILGALFVDENYPTIPESDDDILSFIEVPSPEAPLPPMPEAFKTHMLEINRIASMVSGIIVNSVRALEDDMARAIETFPLMKGIPLMFVGPLMPQTEKISAGQLEQQERVEKWLDRREKLSVTYVSFGSIAVPTGEQIAEVAQALLATGKPFIWSLPKAKQHHLPAELTSRISEQFQGEDSRFLILAWAPQKLILQHPATSVFLSHCGWNSSLESLAAGLPVLAWPMFADQKVNAELLVERSTALMVEGTGLKPKRVVPAEEIARLLRRIGGEQTTDTIFRAAAREWKFILDAALAAGGSSEKAFRAVIEFADNT</sequence>
<proteinExistence type="inferred from homology"/>
<dbReference type="GO" id="GO:0016020">
    <property type="term" value="C:membrane"/>
    <property type="evidence" value="ECO:0007669"/>
    <property type="project" value="UniProtKB-SubCell"/>
</dbReference>
<dbReference type="Proteomes" id="UP000192578">
    <property type="component" value="Unassembled WGS sequence"/>
</dbReference>
<comment type="catalytic activity">
    <reaction evidence="4">
        <text>glucuronate acceptor + UDP-alpha-D-glucuronate = acceptor beta-D-glucuronoside + UDP + H(+)</text>
        <dbReference type="Rhea" id="RHEA:21032"/>
        <dbReference type="ChEBI" id="CHEBI:15378"/>
        <dbReference type="ChEBI" id="CHEBI:58052"/>
        <dbReference type="ChEBI" id="CHEBI:58223"/>
        <dbReference type="ChEBI" id="CHEBI:132367"/>
        <dbReference type="ChEBI" id="CHEBI:132368"/>
        <dbReference type="EC" id="2.4.1.17"/>
    </reaction>
</comment>
<name>A0A9X6NH16_HYPEX</name>
<dbReference type="GO" id="GO:0080044">
    <property type="term" value="F:quercetin 7-O-glucosyltransferase activity"/>
    <property type="evidence" value="ECO:0007669"/>
    <property type="project" value="TreeGrafter"/>
</dbReference>
<dbReference type="GO" id="GO:0015020">
    <property type="term" value="F:glucuronosyltransferase activity"/>
    <property type="evidence" value="ECO:0007669"/>
    <property type="project" value="UniProtKB-EC"/>
</dbReference>
<dbReference type="OrthoDB" id="5835829at2759"/>
<dbReference type="Gene3D" id="3.40.50.2000">
    <property type="entry name" value="Glycogen Phosphorylase B"/>
    <property type="match status" value="3"/>
</dbReference>
<keyword evidence="2 3" id="KW-0808">Transferase</keyword>
<dbReference type="FunFam" id="3.40.50.2000:FF:000060">
    <property type="entry name" value="Glycosyltransferase"/>
    <property type="match status" value="1"/>
</dbReference>
<dbReference type="InterPro" id="IPR035595">
    <property type="entry name" value="UDP_glycos_trans_CS"/>
</dbReference>
<gene>
    <name evidence="5" type="ORF">BV898_18346</name>
</gene>
<dbReference type="EMBL" id="MTYJ01000357">
    <property type="protein sequence ID" value="OWA53922.1"/>
    <property type="molecule type" value="Genomic_DNA"/>
</dbReference>
<protein>
    <recommendedName>
        <fullName evidence="4">UDP-glucuronosyltransferase</fullName>
        <ecNumber evidence="4">2.4.1.17</ecNumber>
    </recommendedName>
</protein>
<keyword evidence="6" id="KW-1185">Reference proteome</keyword>
<comment type="subcellular location">
    <subcellularLocation>
        <location evidence="4">Membrane</location>
        <topology evidence="4">Single-pass membrane protein</topology>
    </subcellularLocation>
</comment>
<dbReference type="InterPro" id="IPR002213">
    <property type="entry name" value="UDP_glucos_trans"/>
</dbReference>